<gene>
    <name evidence="2" type="ORF">Fot_43313</name>
</gene>
<accession>A0ABD1RPD4</accession>
<reference evidence="3" key="1">
    <citation type="submission" date="2024-07" db="EMBL/GenBank/DDBJ databases">
        <title>Two chromosome-level genome assemblies of Korean endemic species Abeliophyllum distichum and Forsythia ovata (Oleaceae).</title>
        <authorList>
            <person name="Jang H."/>
        </authorList>
    </citation>
    <scope>NUCLEOTIDE SEQUENCE [LARGE SCALE GENOMIC DNA]</scope>
</reference>
<feature type="compositionally biased region" description="Basic and acidic residues" evidence="1">
    <location>
        <begin position="57"/>
        <end position="69"/>
    </location>
</feature>
<comment type="caution">
    <text evidence="2">The sequence shown here is derived from an EMBL/GenBank/DDBJ whole genome shotgun (WGS) entry which is preliminary data.</text>
</comment>
<proteinExistence type="predicted"/>
<dbReference type="Proteomes" id="UP001604277">
    <property type="component" value="Unassembled WGS sequence"/>
</dbReference>
<dbReference type="AlphaFoldDB" id="A0ABD1RPD4"/>
<feature type="region of interest" description="Disordered" evidence="1">
    <location>
        <begin position="49"/>
        <end position="71"/>
    </location>
</feature>
<organism evidence="2 3">
    <name type="scientific">Forsythia ovata</name>
    <dbReference type="NCBI Taxonomy" id="205694"/>
    <lineage>
        <taxon>Eukaryota</taxon>
        <taxon>Viridiplantae</taxon>
        <taxon>Streptophyta</taxon>
        <taxon>Embryophyta</taxon>
        <taxon>Tracheophyta</taxon>
        <taxon>Spermatophyta</taxon>
        <taxon>Magnoliopsida</taxon>
        <taxon>eudicotyledons</taxon>
        <taxon>Gunneridae</taxon>
        <taxon>Pentapetalae</taxon>
        <taxon>asterids</taxon>
        <taxon>lamiids</taxon>
        <taxon>Lamiales</taxon>
        <taxon>Oleaceae</taxon>
        <taxon>Forsythieae</taxon>
        <taxon>Forsythia</taxon>
    </lineage>
</organism>
<protein>
    <submittedName>
        <fullName evidence="2">Uncharacterized protein</fullName>
    </submittedName>
</protein>
<evidence type="ECO:0000256" key="1">
    <source>
        <dbReference type="SAM" id="MobiDB-lite"/>
    </source>
</evidence>
<dbReference type="EMBL" id="JBFOLJ010000012">
    <property type="protein sequence ID" value="KAL2490021.1"/>
    <property type="molecule type" value="Genomic_DNA"/>
</dbReference>
<keyword evidence="3" id="KW-1185">Reference proteome</keyword>
<evidence type="ECO:0000313" key="2">
    <source>
        <dbReference type="EMBL" id="KAL2490021.1"/>
    </source>
</evidence>
<name>A0ABD1RPD4_9LAMI</name>
<sequence length="187" mass="21468">MFPYPIPINPQPATESDPQTVLRHPIFDCLTVNGVLFPEPISWALPDETPVQMEMEEQPRTSSAEEEKGKRTRTKAVVDKVETVMFQLFKTLIKGKEGYILQMHKYFIHSHGKAKKTFRSIKELGNFILFCSSVEASSHRRKAKMTEEEKKEAFLAEANQNRKNMDEMVVPLALYSCRTECQGARET</sequence>
<evidence type="ECO:0000313" key="3">
    <source>
        <dbReference type="Proteomes" id="UP001604277"/>
    </source>
</evidence>